<dbReference type="Gene3D" id="1.10.260.40">
    <property type="entry name" value="lambda repressor-like DNA-binding domains"/>
    <property type="match status" value="1"/>
</dbReference>
<evidence type="ECO:0000313" key="2">
    <source>
        <dbReference type="EMBL" id="QLY78067.1"/>
    </source>
</evidence>
<dbReference type="KEGG" id="cint:HZF06_13295"/>
<feature type="domain" description="HTH cro/C1-type" evidence="1">
    <location>
        <begin position="17"/>
        <end position="69"/>
    </location>
</feature>
<dbReference type="SMART" id="SM00530">
    <property type="entry name" value="HTH_XRE"/>
    <property type="match status" value="1"/>
</dbReference>
<dbReference type="AlphaFoldDB" id="A0A7D6VMD4"/>
<reference evidence="2 3" key="1">
    <citation type="submission" date="2020-07" db="EMBL/GenBank/DDBJ databases">
        <title>Electron transfer.</title>
        <authorList>
            <person name="Huang L."/>
            <person name="Liu X."/>
            <person name="Zhou S."/>
        </authorList>
    </citation>
    <scope>NUCLEOTIDE SEQUENCE [LARGE SCALE GENOMIC DNA]</scope>
    <source>
        <strain evidence="2 3">Lx1</strain>
    </source>
</reference>
<dbReference type="GO" id="GO:0003677">
    <property type="term" value="F:DNA binding"/>
    <property type="evidence" value="ECO:0007669"/>
    <property type="project" value="InterPro"/>
</dbReference>
<proteinExistence type="predicted"/>
<dbReference type="InterPro" id="IPR010982">
    <property type="entry name" value="Lambda_DNA-bd_dom_sf"/>
</dbReference>
<dbReference type="InterPro" id="IPR001387">
    <property type="entry name" value="Cro/C1-type_HTH"/>
</dbReference>
<dbReference type="SUPFAM" id="SSF47413">
    <property type="entry name" value="lambda repressor-like DNA-binding domains"/>
    <property type="match status" value="1"/>
</dbReference>
<gene>
    <name evidence="2" type="ORF">HZF06_13295</name>
</gene>
<dbReference type="CDD" id="cd00093">
    <property type="entry name" value="HTH_XRE"/>
    <property type="match status" value="1"/>
</dbReference>
<evidence type="ECO:0000313" key="3">
    <source>
        <dbReference type="Proteomes" id="UP000512286"/>
    </source>
</evidence>
<dbReference type="Proteomes" id="UP000512286">
    <property type="component" value="Chromosome"/>
</dbReference>
<dbReference type="EMBL" id="CP059378">
    <property type="protein sequence ID" value="QLY78067.1"/>
    <property type="molecule type" value="Genomic_DNA"/>
</dbReference>
<name>A0A7D6VMD4_9CLOT</name>
<dbReference type="Pfam" id="PF01381">
    <property type="entry name" value="HTH_3"/>
    <property type="match status" value="1"/>
</dbReference>
<protein>
    <submittedName>
        <fullName evidence="2">Helix-turn-helix transcriptional regulator</fullName>
    </submittedName>
</protein>
<dbReference type="RefSeq" id="WP_181600533.1">
    <property type="nucleotide sequence ID" value="NZ_CP059378.1"/>
</dbReference>
<dbReference type="PROSITE" id="PS50943">
    <property type="entry name" value="HTH_CROC1"/>
    <property type="match status" value="1"/>
</dbReference>
<sequence length="160" mass="18179">MSRGIKGMNETCVNYYKTCRENAGLTQAKASELLGVSERSISDYENKKTRVPDEIVAIMARKYNSPELLNYYCSKECPIGLHKKIKQLEIKSLEIVTLQMISILRKVESVKGTLLDVTEDGVITEDELPKLKEVVNYFDKVSQAANELKLWAEKYLINLA</sequence>
<organism evidence="2 3">
    <name type="scientific">Clostridium intestinale</name>
    <dbReference type="NCBI Taxonomy" id="36845"/>
    <lineage>
        <taxon>Bacteria</taxon>
        <taxon>Bacillati</taxon>
        <taxon>Bacillota</taxon>
        <taxon>Clostridia</taxon>
        <taxon>Eubacteriales</taxon>
        <taxon>Clostridiaceae</taxon>
        <taxon>Clostridium</taxon>
    </lineage>
</organism>
<accession>A0A7D6VMD4</accession>
<evidence type="ECO:0000259" key="1">
    <source>
        <dbReference type="PROSITE" id="PS50943"/>
    </source>
</evidence>